<organism evidence="1 2">
    <name type="scientific">Neolewinella maritima</name>
    <dbReference type="NCBI Taxonomy" id="1383882"/>
    <lineage>
        <taxon>Bacteria</taxon>
        <taxon>Pseudomonadati</taxon>
        <taxon>Bacteroidota</taxon>
        <taxon>Saprospiria</taxon>
        <taxon>Saprospirales</taxon>
        <taxon>Lewinellaceae</taxon>
        <taxon>Neolewinella</taxon>
    </lineage>
</organism>
<name>A0ABM9B2I4_9BACT</name>
<dbReference type="EMBL" id="CAKLPZ010000002">
    <property type="protein sequence ID" value="CAH1001060.1"/>
    <property type="molecule type" value="Genomic_DNA"/>
</dbReference>
<comment type="caution">
    <text evidence="1">The sequence shown here is derived from an EMBL/GenBank/DDBJ whole genome shotgun (WGS) entry which is preliminary data.</text>
</comment>
<dbReference type="RefSeq" id="WP_238750974.1">
    <property type="nucleotide sequence ID" value="NZ_CAKLPZ010000002.1"/>
</dbReference>
<gene>
    <name evidence="1" type="ORF">LEM8419_02021</name>
</gene>
<sequence>MTIRLNILHERAMEVIRYLESVKDIEIVQEGATQKSGTKSRKSWIGIIDTPSQELLDHADKVRGEWSHRS</sequence>
<accession>A0ABM9B2I4</accession>
<proteinExistence type="predicted"/>
<keyword evidence="2" id="KW-1185">Reference proteome</keyword>
<reference evidence="1" key="1">
    <citation type="submission" date="2021-12" db="EMBL/GenBank/DDBJ databases">
        <authorList>
            <person name="Rodrigo-Torres L."/>
            <person name="Arahal R. D."/>
            <person name="Lucena T."/>
        </authorList>
    </citation>
    <scope>NUCLEOTIDE SEQUENCE</scope>
    <source>
        <strain evidence="1">CECT 8419</strain>
    </source>
</reference>
<evidence type="ECO:0000313" key="1">
    <source>
        <dbReference type="EMBL" id="CAH1001060.1"/>
    </source>
</evidence>
<dbReference type="Proteomes" id="UP000837803">
    <property type="component" value="Unassembled WGS sequence"/>
</dbReference>
<evidence type="ECO:0000313" key="2">
    <source>
        <dbReference type="Proteomes" id="UP000837803"/>
    </source>
</evidence>
<protein>
    <submittedName>
        <fullName evidence="1">Uncharacterized protein</fullName>
    </submittedName>
</protein>